<evidence type="ECO:0000313" key="5">
    <source>
        <dbReference type="Proteomes" id="UP001327219"/>
    </source>
</evidence>
<comment type="caution">
    <text evidence="2">Lacks conserved residue(s) required for the propagation of feature annotation.</text>
</comment>
<evidence type="ECO:0000256" key="1">
    <source>
        <dbReference type="ARBA" id="ARBA00023237"/>
    </source>
</evidence>
<organism evidence="4 5">
    <name type="scientific">Candidatus Bandiella euplotis</name>
    <dbReference type="NCBI Taxonomy" id="1664265"/>
    <lineage>
        <taxon>Bacteria</taxon>
        <taxon>Pseudomonadati</taxon>
        <taxon>Pseudomonadota</taxon>
        <taxon>Alphaproteobacteria</taxon>
        <taxon>Rickettsiales</taxon>
        <taxon>Candidatus Midichloriaceae</taxon>
        <taxon>Candidatus Bandiella</taxon>
    </lineage>
</organism>
<reference evidence="4 5" key="1">
    <citation type="submission" date="2022-11" db="EMBL/GenBank/DDBJ databases">
        <title>Host association and intracellularity evolved multiple times independently in the Rickettsiales.</title>
        <authorList>
            <person name="Castelli M."/>
            <person name="Nardi T."/>
            <person name="Gammuto L."/>
            <person name="Bellinzona G."/>
            <person name="Sabaneyeva E."/>
            <person name="Potekhin A."/>
            <person name="Serra V."/>
            <person name="Petroni G."/>
            <person name="Sassera D."/>
        </authorList>
    </citation>
    <scope>NUCLEOTIDE SEQUENCE [LARGE SCALE GENOMIC DNA]</scope>
    <source>
        <strain evidence="4 5">NDG2</strain>
    </source>
</reference>
<evidence type="ECO:0000313" key="4">
    <source>
        <dbReference type="EMBL" id="WPX96554.1"/>
    </source>
</evidence>
<name>A0ABZ0UNK6_9RICK</name>
<dbReference type="Proteomes" id="UP001327219">
    <property type="component" value="Chromosome"/>
</dbReference>
<sequence>MIYPYKYVLSMVLVLLYCITLCIAQDQNKEQKEIEIEADELVYNKAEESIIANGNVHIKQDDLQLMTGKVVYNKKTNYLYAFGNVAFSNDSRNFFFGKEAFLDRNKNSGVIVKFKARLSKKGLLSSDFAKMLDRNRFLVHGLVFSTCSVCDENLKPRTPIWQIKAKEALVDKKEETIKYRHSKVEIFGVPVFYLPYFSMPTPQAHNRSGFLAPKFKNSNILGFQTSIPYYFSILPQMDLTYTPTFSTKENAIHNLSFRHLTNYGLYEIETYFTHRDAIDEKKSFKGLFQTSGNFKLKNNYFFDYDSKRVLDNSKKFIQKYNISKDDVFTSKFSLRKEKKDNMLLMFDTIFFQDLRKGEINNKKDTPSVLPWVRTYNKVPVKLPFGYELIFSTDLLNLTREEGTNYKRATFQLDMLNNTYLPLGQVLGISPSIRYDYYNIHYTADKSTSKSRVLGKLLMNWRWPFIKHQGHKNIILEPIVNFSYNSSATGNFLKEDGQEQLINASNVFASNFFTGKDIIDFGSSINYGLRANYYTEGNTYGAVLGQSYKLNRPKELEHNISYSWNDKIIGQKSEIVAKLYTQIGSDLSFVNNISLSPNRFDLIKNELDANMKYRKLVFGLGHVFIKEQYINKCYNDYNQEISGKLQYNFYQKWWLEAKAKRKIGHLTKEEKIDQYDLNAKEKNKNISKWVSNEISLLYKGDCLKINFGIERDYSMPKGLKPSFTTYMKIEPIFN</sequence>
<keyword evidence="2" id="KW-0472">Membrane</keyword>
<dbReference type="InterPro" id="IPR050218">
    <property type="entry name" value="LptD"/>
</dbReference>
<protein>
    <recommendedName>
        <fullName evidence="2">LPS-assembly protein LptD</fullName>
    </recommendedName>
</protein>
<dbReference type="EMBL" id="CP110820">
    <property type="protein sequence ID" value="WPX96554.1"/>
    <property type="molecule type" value="Genomic_DNA"/>
</dbReference>
<comment type="subunit">
    <text evidence="2">Component of the lipopolysaccharide transport and assembly complex.</text>
</comment>
<dbReference type="Gene3D" id="2.60.450.10">
    <property type="entry name" value="Lipopolysaccharide (LPS) transport protein A like domain"/>
    <property type="match status" value="1"/>
</dbReference>
<keyword evidence="1 2" id="KW-0998">Cell outer membrane</keyword>
<comment type="similarity">
    <text evidence="2">Belongs to the LptD family.</text>
</comment>
<dbReference type="InterPro" id="IPR005653">
    <property type="entry name" value="OstA-like_N"/>
</dbReference>
<accession>A0ABZ0UNK6</accession>
<dbReference type="PANTHER" id="PTHR30189:SF1">
    <property type="entry name" value="LPS-ASSEMBLY PROTEIN LPTD"/>
    <property type="match status" value="1"/>
</dbReference>
<proteinExistence type="inferred from homology"/>
<dbReference type="Pfam" id="PF13100">
    <property type="entry name" value="OstA_2"/>
    <property type="match status" value="1"/>
</dbReference>
<keyword evidence="5" id="KW-1185">Reference proteome</keyword>
<dbReference type="HAMAP" id="MF_01411">
    <property type="entry name" value="LPS_assembly_LptD"/>
    <property type="match status" value="1"/>
</dbReference>
<evidence type="ECO:0000256" key="2">
    <source>
        <dbReference type="HAMAP-Rule" id="MF_01411"/>
    </source>
</evidence>
<dbReference type="PANTHER" id="PTHR30189">
    <property type="entry name" value="LPS-ASSEMBLY PROTEIN"/>
    <property type="match status" value="1"/>
</dbReference>
<keyword evidence="2" id="KW-0732">Signal</keyword>
<evidence type="ECO:0000259" key="3">
    <source>
        <dbReference type="Pfam" id="PF13100"/>
    </source>
</evidence>
<dbReference type="InterPro" id="IPR020889">
    <property type="entry name" value="LipoPS_assembly_LptD"/>
</dbReference>
<comment type="function">
    <text evidence="2">Involved in the assembly of lipopolysaccharide (LPS) at the surface of the outer membrane.</text>
</comment>
<gene>
    <name evidence="2" type="primary">lptD</name>
    <name evidence="4" type="ORF">Bandiella_00670</name>
</gene>
<feature type="domain" description="Organic solvent tolerance-like N-terminal" evidence="3">
    <location>
        <begin position="38"/>
        <end position="148"/>
    </location>
</feature>
<comment type="subcellular location">
    <subcellularLocation>
        <location evidence="2">Cell outer membrane</location>
    </subcellularLocation>
</comment>